<proteinExistence type="inferred from homology"/>
<feature type="compositionally biased region" description="Polar residues" evidence="6">
    <location>
        <begin position="348"/>
        <end position="358"/>
    </location>
</feature>
<dbReference type="AlphaFoldDB" id="A0A4V3UQC9"/>
<evidence type="ECO:0000313" key="9">
    <source>
        <dbReference type="EMBL" id="THC98614.1"/>
    </source>
</evidence>
<dbReference type="VEuPathDB" id="FungiDB:EYZ11_001892"/>
<evidence type="ECO:0000256" key="4">
    <source>
        <dbReference type="ARBA" id="ARBA00023136"/>
    </source>
</evidence>
<feature type="transmembrane region" description="Helical" evidence="7">
    <location>
        <begin position="28"/>
        <end position="47"/>
    </location>
</feature>
<gene>
    <name evidence="9" type="ORF">EYZ11_001892</name>
</gene>
<dbReference type="PANTHER" id="PTHR33048">
    <property type="entry name" value="PTH11-LIKE INTEGRAL MEMBRANE PROTEIN (AFU_ORTHOLOGUE AFUA_5G11245)"/>
    <property type="match status" value="1"/>
</dbReference>
<comment type="subcellular location">
    <subcellularLocation>
        <location evidence="1">Membrane</location>
        <topology evidence="1">Multi-pass membrane protein</topology>
    </subcellularLocation>
</comment>
<protein>
    <recommendedName>
        <fullName evidence="8">Rhodopsin domain-containing protein</fullName>
    </recommendedName>
</protein>
<feature type="domain" description="Rhodopsin" evidence="8">
    <location>
        <begin position="47"/>
        <end position="292"/>
    </location>
</feature>
<name>A0A4V3UQC9_9EURO</name>
<dbReference type="InterPro" id="IPR049326">
    <property type="entry name" value="Rhodopsin_dom_fungi"/>
</dbReference>
<evidence type="ECO:0000256" key="3">
    <source>
        <dbReference type="ARBA" id="ARBA00022989"/>
    </source>
</evidence>
<comment type="similarity">
    <text evidence="5">Belongs to the SAT4 family.</text>
</comment>
<dbReference type="STRING" id="1220188.A0A4V3UQC9"/>
<evidence type="ECO:0000256" key="7">
    <source>
        <dbReference type="SAM" id="Phobius"/>
    </source>
</evidence>
<keyword evidence="10" id="KW-1185">Reference proteome</keyword>
<feature type="transmembrane region" description="Helical" evidence="7">
    <location>
        <begin position="120"/>
        <end position="145"/>
    </location>
</feature>
<feature type="transmembrane region" description="Helical" evidence="7">
    <location>
        <begin position="157"/>
        <end position="181"/>
    </location>
</feature>
<dbReference type="GO" id="GO:0016020">
    <property type="term" value="C:membrane"/>
    <property type="evidence" value="ECO:0007669"/>
    <property type="project" value="UniProtKB-SubCell"/>
</dbReference>
<evidence type="ECO:0000313" key="10">
    <source>
        <dbReference type="Proteomes" id="UP000308092"/>
    </source>
</evidence>
<accession>A0A4V3UQC9</accession>
<dbReference type="InterPro" id="IPR052337">
    <property type="entry name" value="SAT4-like"/>
</dbReference>
<dbReference type="EMBL" id="SOSA01000039">
    <property type="protein sequence ID" value="THC98614.1"/>
    <property type="molecule type" value="Genomic_DNA"/>
</dbReference>
<keyword evidence="2 7" id="KW-0812">Transmembrane</keyword>
<dbReference type="PANTHER" id="PTHR33048:SF160">
    <property type="entry name" value="SAT4 FAMILY MEMBRANE PROTEIN"/>
    <property type="match status" value="1"/>
</dbReference>
<sequence length="365" mass="41076">MEQLLQLPAAATPPGVRSNFVDPPKLEATGRAVILTFWILCSVVLLVRMYTKIRIIRQVDLSDYSILVAWVCQIEYPPPSPRLTLQAIFMGYFVPSWLLLQVAPGVDQWNLRMKDFSSMLLYFHVGSVMYGWNIFFIKLAILLQFVEVFAPVRSGRFYWTCHFLIAVNFIFYLIGFFLELFPCRPREKFWKPWLSGSCLNIILQDVVAGSINSASDIVILVLPQLRIWSLHMPLGRKIAVACAASIVRLAYTVVLYHTDNVSYYSFLAGLWTIPELSMGIMVACLPVMPRFFKSFDPEQRLTCLGSSLQDSLSGGTRHRSQHSKTASKTSYPNGGPGKGESDRYPLVSVSSRGSNPSGAMSDIHV</sequence>
<dbReference type="Proteomes" id="UP000308092">
    <property type="component" value="Unassembled WGS sequence"/>
</dbReference>
<evidence type="ECO:0000256" key="2">
    <source>
        <dbReference type="ARBA" id="ARBA00022692"/>
    </source>
</evidence>
<feature type="compositionally biased region" description="Polar residues" evidence="6">
    <location>
        <begin position="323"/>
        <end position="332"/>
    </location>
</feature>
<organism evidence="9 10">
    <name type="scientific">Aspergillus tanneri</name>
    <dbReference type="NCBI Taxonomy" id="1220188"/>
    <lineage>
        <taxon>Eukaryota</taxon>
        <taxon>Fungi</taxon>
        <taxon>Dikarya</taxon>
        <taxon>Ascomycota</taxon>
        <taxon>Pezizomycotina</taxon>
        <taxon>Eurotiomycetes</taxon>
        <taxon>Eurotiomycetidae</taxon>
        <taxon>Eurotiales</taxon>
        <taxon>Aspergillaceae</taxon>
        <taxon>Aspergillus</taxon>
        <taxon>Aspergillus subgen. Circumdati</taxon>
    </lineage>
</organism>
<keyword evidence="4 7" id="KW-0472">Membrane</keyword>
<evidence type="ECO:0000256" key="1">
    <source>
        <dbReference type="ARBA" id="ARBA00004141"/>
    </source>
</evidence>
<keyword evidence="3 7" id="KW-1133">Transmembrane helix</keyword>
<reference evidence="9 10" key="1">
    <citation type="submission" date="2019-03" db="EMBL/GenBank/DDBJ databases">
        <title>The genome sequence of a newly discovered highly antifungal drug resistant Aspergillus species, Aspergillus tanneri NIH 1004.</title>
        <authorList>
            <person name="Mounaud S."/>
            <person name="Singh I."/>
            <person name="Joardar V."/>
            <person name="Pakala S."/>
            <person name="Pakala S."/>
            <person name="Venepally P."/>
            <person name="Hoover J."/>
            <person name="Nierman W."/>
            <person name="Chung J."/>
            <person name="Losada L."/>
        </authorList>
    </citation>
    <scope>NUCLEOTIDE SEQUENCE [LARGE SCALE GENOMIC DNA]</scope>
    <source>
        <strain evidence="9 10">NIH1004</strain>
    </source>
</reference>
<feature type="transmembrane region" description="Helical" evidence="7">
    <location>
        <begin position="263"/>
        <end position="285"/>
    </location>
</feature>
<comment type="caution">
    <text evidence="9">The sequence shown here is derived from an EMBL/GenBank/DDBJ whole genome shotgun (WGS) entry which is preliminary data.</text>
</comment>
<evidence type="ECO:0000256" key="6">
    <source>
        <dbReference type="SAM" id="MobiDB-lite"/>
    </source>
</evidence>
<evidence type="ECO:0000256" key="5">
    <source>
        <dbReference type="ARBA" id="ARBA00038359"/>
    </source>
</evidence>
<dbReference type="Pfam" id="PF20684">
    <property type="entry name" value="Fung_rhodopsin"/>
    <property type="match status" value="1"/>
</dbReference>
<feature type="region of interest" description="Disordered" evidence="6">
    <location>
        <begin position="308"/>
        <end position="365"/>
    </location>
</feature>
<evidence type="ECO:0000259" key="8">
    <source>
        <dbReference type="Pfam" id="PF20684"/>
    </source>
</evidence>